<evidence type="ECO:0000313" key="4">
    <source>
        <dbReference type="EMBL" id="NMM01505.1"/>
    </source>
</evidence>
<dbReference type="Proteomes" id="UP000544134">
    <property type="component" value="Unassembled WGS sequence"/>
</dbReference>
<feature type="compositionally biased region" description="Polar residues" evidence="1">
    <location>
        <begin position="190"/>
        <end position="203"/>
    </location>
</feature>
<dbReference type="PANTHER" id="PTHR38730:SF1">
    <property type="entry name" value="SLL7028 PROTEIN"/>
    <property type="match status" value="1"/>
</dbReference>
<evidence type="ECO:0008006" key="6">
    <source>
        <dbReference type="Google" id="ProtNLM"/>
    </source>
</evidence>
<dbReference type="RefSeq" id="WP_169488340.1">
    <property type="nucleotide sequence ID" value="NZ_JABBGJ010000031.1"/>
</dbReference>
<organism evidence="4 5">
    <name type="scientific">Paraburkholderia polaris</name>
    <dbReference type="NCBI Taxonomy" id="2728848"/>
    <lineage>
        <taxon>Bacteria</taxon>
        <taxon>Pseudomonadati</taxon>
        <taxon>Pseudomonadota</taxon>
        <taxon>Betaproteobacteria</taxon>
        <taxon>Burkholderiales</taxon>
        <taxon>Burkholderiaceae</taxon>
        <taxon>Paraburkholderia</taxon>
    </lineage>
</organism>
<feature type="compositionally biased region" description="Polar residues" evidence="1">
    <location>
        <begin position="136"/>
        <end position="148"/>
    </location>
</feature>
<evidence type="ECO:0000259" key="2">
    <source>
        <dbReference type="Pfam" id="PF09967"/>
    </source>
</evidence>
<dbReference type="Pfam" id="PF09967">
    <property type="entry name" value="DUF2201"/>
    <property type="match status" value="1"/>
</dbReference>
<feature type="region of interest" description="Disordered" evidence="1">
    <location>
        <begin position="131"/>
        <end position="233"/>
    </location>
</feature>
<feature type="compositionally biased region" description="Low complexity" evidence="1">
    <location>
        <begin position="163"/>
        <end position="183"/>
    </location>
</feature>
<dbReference type="AlphaFoldDB" id="A0A848INY3"/>
<evidence type="ECO:0000256" key="1">
    <source>
        <dbReference type="SAM" id="MobiDB-lite"/>
    </source>
</evidence>
<evidence type="ECO:0000313" key="5">
    <source>
        <dbReference type="Proteomes" id="UP000544134"/>
    </source>
</evidence>
<protein>
    <recommendedName>
        <fullName evidence="6">Metallopeptidase domain-containing protein</fullName>
    </recommendedName>
</protein>
<dbReference type="EMBL" id="JABBGJ010000031">
    <property type="protein sequence ID" value="NMM01505.1"/>
    <property type="molecule type" value="Genomic_DNA"/>
</dbReference>
<reference evidence="4 5" key="1">
    <citation type="submission" date="2020-04" db="EMBL/GenBank/DDBJ databases">
        <title>Paraburkholderia sp. RP-4-7 isolated from soil.</title>
        <authorList>
            <person name="Dahal R.H."/>
        </authorList>
    </citation>
    <scope>NUCLEOTIDE SEQUENCE [LARGE SCALE GENOMIC DNA]</scope>
    <source>
        <strain evidence="4 5">RP-4-7</strain>
    </source>
</reference>
<proteinExistence type="predicted"/>
<dbReference type="InterPro" id="IPR025154">
    <property type="entry name" value="Put_metallopeptidase_dom"/>
</dbReference>
<keyword evidence="5" id="KW-1185">Reference proteome</keyword>
<name>A0A848INY3_9BURK</name>
<dbReference type="PANTHER" id="PTHR38730">
    <property type="entry name" value="SLL7028 PROTEIN"/>
    <property type="match status" value="1"/>
</dbReference>
<evidence type="ECO:0000259" key="3">
    <source>
        <dbReference type="Pfam" id="PF13203"/>
    </source>
</evidence>
<sequence length="447" mass="48948">MHPRLAKARHSLVMDRSYRFFATLLLMLDIVEDPTCKTFWVDGISLGYNPAFLDTIDDDELKGTLAHETLHPALGHIFRMQGRDPDTANKAGDYPVNHIVVASGLKLPKGVLIDPKYDGSLEENYARLMREREQKPQSAPNQQKQSGAGQDQRKGQGHGKGQQGQQQDQGKGQGQDQGQQQDHGQGKGQSNPGNGQKSGQTDDAGNRGDGQGEPQPGDFDPGCGEVRPYPGDRPAEAEAKWKVAVMQAAKAAQMVGQAPGWLEGVLQGLAEPAVEWRSVLMRFAQDSAPTDYTYARPNKRFLHLGLFLPSLHEPAVEDAVFVRDSSGSLWSETQAQFDAEIVNVFETLQPKRLVVMDCDTRVSQVQIFERGDTIELKPVLGGGGTSFVAPFIRVGEEGINPAFLVYLTDMEGTFPTEDPGYPVLWASTTKLNRARVAPFGETIEVIV</sequence>
<dbReference type="Pfam" id="PF13203">
    <property type="entry name" value="DUF2201_N"/>
    <property type="match status" value="1"/>
</dbReference>
<comment type="caution">
    <text evidence="4">The sequence shown here is derived from an EMBL/GenBank/DDBJ whole genome shotgun (WGS) entry which is preliminary data.</text>
</comment>
<accession>A0A848INY3</accession>
<feature type="domain" description="Putative metallopeptidase" evidence="3">
    <location>
        <begin position="4"/>
        <end position="311"/>
    </location>
</feature>
<dbReference type="InterPro" id="IPR018698">
    <property type="entry name" value="VWA-like_dom"/>
</dbReference>
<feature type="domain" description="VWA-like" evidence="2">
    <location>
        <begin position="320"/>
        <end position="444"/>
    </location>
</feature>
<gene>
    <name evidence="4" type="ORF">HHL24_26650</name>
</gene>